<feature type="region of interest" description="Disordered" evidence="1">
    <location>
        <begin position="279"/>
        <end position="319"/>
    </location>
</feature>
<name>A0ABV5TF30_9ACTN</name>
<dbReference type="Proteomes" id="UP001589610">
    <property type="component" value="Unassembled WGS sequence"/>
</dbReference>
<keyword evidence="2" id="KW-0732">Signal</keyword>
<evidence type="ECO:0000256" key="1">
    <source>
        <dbReference type="SAM" id="MobiDB-lite"/>
    </source>
</evidence>
<dbReference type="InterPro" id="IPR009078">
    <property type="entry name" value="Ferritin-like_SF"/>
</dbReference>
<evidence type="ECO:0000313" key="4">
    <source>
        <dbReference type="EMBL" id="MFB9677619.1"/>
    </source>
</evidence>
<dbReference type="InterPro" id="IPR012347">
    <property type="entry name" value="Ferritin-like"/>
</dbReference>
<feature type="region of interest" description="Disordered" evidence="1">
    <location>
        <begin position="27"/>
        <end position="48"/>
    </location>
</feature>
<dbReference type="PROSITE" id="PS50905">
    <property type="entry name" value="FERRITIN_LIKE"/>
    <property type="match status" value="1"/>
</dbReference>
<dbReference type="SUPFAM" id="SSF47240">
    <property type="entry name" value="Ferritin-like"/>
    <property type="match status" value="2"/>
</dbReference>
<dbReference type="EMBL" id="JBHMBS010000008">
    <property type="protein sequence ID" value="MFB9677619.1"/>
    <property type="molecule type" value="Genomic_DNA"/>
</dbReference>
<evidence type="ECO:0000259" key="3">
    <source>
        <dbReference type="PROSITE" id="PS50905"/>
    </source>
</evidence>
<comment type="caution">
    <text evidence="4">The sequence shown here is derived from an EMBL/GenBank/DDBJ whole genome shotgun (WGS) entry which is preliminary data.</text>
</comment>
<dbReference type="InterPro" id="IPR052753">
    <property type="entry name" value="Rbr2/Nigerythrin"/>
</dbReference>
<dbReference type="Pfam" id="PF02915">
    <property type="entry name" value="Rubrerythrin"/>
    <property type="match status" value="2"/>
</dbReference>
<dbReference type="PANTHER" id="PTHR33746:SF4">
    <property type="entry name" value="RUBRERYTHRIN"/>
    <property type="match status" value="1"/>
</dbReference>
<feature type="domain" description="Ferritin-like diiron" evidence="3">
    <location>
        <begin position="34"/>
        <end position="165"/>
    </location>
</feature>
<dbReference type="InterPro" id="IPR003251">
    <property type="entry name" value="Rr_diiron-bd_dom"/>
</dbReference>
<dbReference type="PANTHER" id="PTHR33746">
    <property type="entry name" value="RUBRERYTHRIN"/>
    <property type="match status" value="1"/>
</dbReference>
<evidence type="ECO:0000256" key="2">
    <source>
        <dbReference type="SAM" id="SignalP"/>
    </source>
</evidence>
<sequence length="319" mass="34154">MITLFARALATGAFTIALSTPIGGALAASASPVDPSSPQTQKDLEQSMRGEAFANASYRLYAAQAQRERLPSVARLFEHTADVELGEHFKEAAALSGLVGSDAENLRAATAGEAYESRQMYPGFAQQAKAGGDSRAAARFSEIARDEGKHARAFGTALRAVESGRGRVPKPPKADEVRVPQGPPEVRARQTRTDLDTAMHGEALAYAKYQQYAEHAKDPALAKLFRGTSDVELHEHFADEAKLAGLVGSTHANLTKAIAGERYESRTMYPTFAKRAEAAGDSQAAERFSNNAEDEAGHARAFQRALDRLPEQSPAADSP</sequence>
<dbReference type="Gene3D" id="1.20.1260.10">
    <property type="match status" value="2"/>
</dbReference>
<proteinExistence type="predicted"/>
<reference evidence="4 5" key="1">
    <citation type="submission" date="2024-09" db="EMBL/GenBank/DDBJ databases">
        <authorList>
            <person name="Sun Q."/>
            <person name="Mori K."/>
        </authorList>
    </citation>
    <scope>NUCLEOTIDE SEQUENCE [LARGE SCALE GENOMIC DNA]</scope>
    <source>
        <strain evidence="4 5">JCM 3028</strain>
    </source>
</reference>
<feature type="region of interest" description="Disordered" evidence="1">
    <location>
        <begin position="163"/>
        <end position="187"/>
    </location>
</feature>
<feature type="signal peptide" evidence="2">
    <location>
        <begin position="1"/>
        <end position="27"/>
    </location>
</feature>
<feature type="chain" id="PRO_5046672662" evidence="2">
    <location>
        <begin position="28"/>
        <end position="319"/>
    </location>
</feature>
<accession>A0ABV5TF30</accession>
<dbReference type="InterPro" id="IPR009040">
    <property type="entry name" value="Ferritin-like_diiron"/>
</dbReference>
<gene>
    <name evidence="4" type="ORF">ACFFRH_19235</name>
</gene>
<feature type="compositionally biased region" description="Low complexity" evidence="1">
    <location>
        <begin position="27"/>
        <end position="38"/>
    </location>
</feature>
<keyword evidence="5" id="KW-1185">Reference proteome</keyword>
<dbReference type="RefSeq" id="WP_344743496.1">
    <property type="nucleotide sequence ID" value="NZ_BAAAWW010000026.1"/>
</dbReference>
<organism evidence="4 5">
    <name type="scientific">Streptosporangium vulgare</name>
    <dbReference type="NCBI Taxonomy" id="46190"/>
    <lineage>
        <taxon>Bacteria</taxon>
        <taxon>Bacillati</taxon>
        <taxon>Actinomycetota</taxon>
        <taxon>Actinomycetes</taxon>
        <taxon>Streptosporangiales</taxon>
        <taxon>Streptosporangiaceae</taxon>
        <taxon>Streptosporangium</taxon>
    </lineage>
</organism>
<dbReference type="CDD" id="cd01041">
    <property type="entry name" value="Rubrerythrin"/>
    <property type="match status" value="2"/>
</dbReference>
<evidence type="ECO:0000313" key="5">
    <source>
        <dbReference type="Proteomes" id="UP001589610"/>
    </source>
</evidence>
<protein>
    <submittedName>
        <fullName evidence="4">Rubrerythrin family protein</fullName>
    </submittedName>
</protein>